<feature type="transmembrane region" description="Helical" evidence="8">
    <location>
        <begin position="181"/>
        <end position="200"/>
    </location>
</feature>
<evidence type="ECO:0000256" key="1">
    <source>
        <dbReference type="ARBA" id="ARBA00004651"/>
    </source>
</evidence>
<feature type="transmembrane region" description="Helical" evidence="8">
    <location>
        <begin position="7"/>
        <end position="25"/>
    </location>
</feature>
<evidence type="ECO:0000259" key="9">
    <source>
        <dbReference type="Pfam" id="PF00892"/>
    </source>
</evidence>
<feature type="transmembrane region" description="Helical" evidence="8">
    <location>
        <begin position="105"/>
        <end position="123"/>
    </location>
</feature>
<feature type="domain" description="EamA" evidence="9">
    <location>
        <begin position="6"/>
        <end position="143"/>
    </location>
</feature>
<feature type="transmembrane region" description="Helical" evidence="8">
    <location>
        <begin position="212"/>
        <end position="232"/>
    </location>
</feature>
<comment type="subcellular location">
    <subcellularLocation>
        <location evidence="1">Cell membrane</location>
        <topology evidence="1">Multi-pass membrane protein</topology>
    </subcellularLocation>
</comment>
<keyword evidence="6 8" id="KW-1133">Transmembrane helix</keyword>
<evidence type="ECO:0000256" key="8">
    <source>
        <dbReference type="SAM" id="Phobius"/>
    </source>
</evidence>
<keyword evidence="11" id="KW-1185">Reference proteome</keyword>
<proteinExistence type="inferred from homology"/>
<dbReference type="EMBL" id="CP091511">
    <property type="protein sequence ID" value="UOO89830.1"/>
    <property type="molecule type" value="Genomic_DNA"/>
</dbReference>
<organism evidence="10 11">
    <name type="scientific">Vitreoscilla massiliensis</name>
    <dbReference type="NCBI Taxonomy" id="1689272"/>
    <lineage>
        <taxon>Bacteria</taxon>
        <taxon>Pseudomonadati</taxon>
        <taxon>Pseudomonadota</taxon>
        <taxon>Betaproteobacteria</taxon>
        <taxon>Neisseriales</taxon>
        <taxon>Neisseriaceae</taxon>
        <taxon>Vitreoscilla</taxon>
    </lineage>
</organism>
<protein>
    <submittedName>
        <fullName evidence="10">EamA family transporter RarD</fullName>
    </submittedName>
</protein>
<name>A0ABY4E222_9NEIS</name>
<feature type="transmembrane region" description="Helical" evidence="8">
    <location>
        <begin position="37"/>
        <end position="61"/>
    </location>
</feature>
<dbReference type="RefSeq" id="WP_058355636.1">
    <property type="nucleotide sequence ID" value="NZ_CABKVG010000007.1"/>
</dbReference>
<feature type="transmembrane region" description="Helical" evidence="8">
    <location>
        <begin position="73"/>
        <end position="93"/>
    </location>
</feature>
<evidence type="ECO:0000256" key="2">
    <source>
        <dbReference type="ARBA" id="ARBA00007362"/>
    </source>
</evidence>
<dbReference type="InterPro" id="IPR000620">
    <property type="entry name" value="EamA_dom"/>
</dbReference>
<sequence length="308" mass="34631">MLVSRRGIAAVLLSNVLFGVLYLYSHFMQPMVGSDVFAWRMVAMLVALSAMMSMGGGWAALREFVGRINQQPWQWLLFIGSTLVVAGNFWVFMWAPVNGYGIDVAVGYFLLPLTTLLMGMVVFGERLNKWQKWAVAFASVGVMHEMWAAESLSWITLFCCLSYPFYFGIRRHLQVPALVGLWLDLLLIAPFALAYLLLFSDSLAMVASQWQFTPLIISLGVFSALAMFWVMYGARTLPLTLFSMLTYGEPILLFIVAIVFLDAPLTASAMITYGLVWIGLMLMMWDGFLQMRQQHEDKSATEVESTVS</sequence>
<comment type="similarity">
    <text evidence="2">Belongs to the EamA transporter family.</text>
</comment>
<dbReference type="Proteomes" id="UP000832011">
    <property type="component" value="Chromosome"/>
</dbReference>
<evidence type="ECO:0000256" key="3">
    <source>
        <dbReference type="ARBA" id="ARBA00022448"/>
    </source>
</evidence>
<keyword evidence="7 8" id="KW-0472">Membrane</keyword>
<keyword evidence="5 8" id="KW-0812">Transmembrane</keyword>
<accession>A0ABY4E222</accession>
<dbReference type="InterPro" id="IPR004626">
    <property type="entry name" value="RarD"/>
</dbReference>
<dbReference type="Pfam" id="PF00892">
    <property type="entry name" value="EamA"/>
    <property type="match status" value="1"/>
</dbReference>
<evidence type="ECO:0000256" key="7">
    <source>
        <dbReference type="ARBA" id="ARBA00023136"/>
    </source>
</evidence>
<dbReference type="SUPFAM" id="SSF103481">
    <property type="entry name" value="Multidrug resistance efflux transporter EmrE"/>
    <property type="match status" value="2"/>
</dbReference>
<feature type="transmembrane region" description="Helical" evidence="8">
    <location>
        <begin position="267"/>
        <end position="285"/>
    </location>
</feature>
<keyword evidence="4" id="KW-1003">Cell membrane</keyword>
<evidence type="ECO:0000256" key="6">
    <source>
        <dbReference type="ARBA" id="ARBA00022989"/>
    </source>
</evidence>
<evidence type="ECO:0000313" key="10">
    <source>
        <dbReference type="EMBL" id="UOO89830.1"/>
    </source>
</evidence>
<evidence type="ECO:0000256" key="5">
    <source>
        <dbReference type="ARBA" id="ARBA00022692"/>
    </source>
</evidence>
<evidence type="ECO:0000313" key="11">
    <source>
        <dbReference type="Proteomes" id="UP000832011"/>
    </source>
</evidence>
<gene>
    <name evidence="10" type="primary">rarD</name>
    <name evidence="10" type="ORF">LVJ82_02235</name>
</gene>
<reference evidence="10 11" key="1">
    <citation type="journal article" date="2022" name="Res Sq">
        <title>Evolution of multicellular longitudinally dividing oral cavity symbionts (Neisseriaceae).</title>
        <authorList>
            <person name="Nyongesa S."/>
            <person name="Weber P."/>
            <person name="Bernet E."/>
            <person name="Pullido F."/>
            <person name="Nieckarz M."/>
            <person name="Delaby M."/>
            <person name="Nieves C."/>
            <person name="Viehboeck T."/>
            <person name="Krause N."/>
            <person name="Rivera-Millot A."/>
            <person name="Nakamura A."/>
            <person name="Vischer N."/>
            <person name="VanNieuwenhze M."/>
            <person name="Brun Y."/>
            <person name="Cava F."/>
            <person name="Bulgheresi S."/>
            <person name="Veyrier F."/>
        </authorList>
    </citation>
    <scope>NUCLEOTIDE SEQUENCE [LARGE SCALE GENOMIC DNA]</scope>
    <source>
        <strain evidence="10 11">SN4</strain>
    </source>
</reference>
<dbReference type="NCBIfam" id="TIGR00688">
    <property type="entry name" value="rarD"/>
    <property type="match status" value="1"/>
</dbReference>
<dbReference type="InterPro" id="IPR037185">
    <property type="entry name" value="EmrE-like"/>
</dbReference>
<feature type="transmembrane region" description="Helical" evidence="8">
    <location>
        <begin position="239"/>
        <end position="261"/>
    </location>
</feature>
<keyword evidence="3" id="KW-0813">Transport</keyword>
<evidence type="ECO:0000256" key="4">
    <source>
        <dbReference type="ARBA" id="ARBA00022475"/>
    </source>
</evidence>